<organism evidence="8 9">
    <name type="scientific">Acidithiobacillus caldus</name>
    <dbReference type="NCBI Taxonomy" id="33059"/>
    <lineage>
        <taxon>Bacteria</taxon>
        <taxon>Pseudomonadati</taxon>
        <taxon>Pseudomonadota</taxon>
        <taxon>Acidithiobacillia</taxon>
        <taxon>Acidithiobacillales</taxon>
        <taxon>Acidithiobacillaceae</taxon>
        <taxon>Acidithiobacillus</taxon>
    </lineage>
</organism>
<dbReference type="RefSeq" id="WP_014002443.1">
    <property type="nucleotide sequence ID" value="NZ_CP026328.2"/>
</dbReference>
<gene>
    <name evidence="8" type="ORF">BAE30_10320</name>
</gene>
<keyword evidence="2" id="KW-0547">Nucleotide-binding</keyword>
<evidence type="ECO:0000256" key="3">
    <source>
        <dbReference type="ARBA" id="ARBA00022801"/>
    </source>
</evidence>
<comment type="subcellular location">
    <subcellularLocation>
        <location evidence="1">Membrane</location>
    </subcellularLocation>
</comment>
<evidence type="ECO:0000313" key="9">
    <source>
        <dbReference type="Proteomes" id="UP000175707"/>
    </source>
</evidence>
<dbReference type="GO" id="GO:0005525">
    <property type="term" value="F:GTP binding"/>
    <property type="evidence" value="ECO:0007669"/>
    <property type="project" value="UniProtKB-KW"/>
</dbReference>
<proteinExistence type="predicted"/>
<dbReference type="GO" id="GO:0016020">
    <property type="term" value="C:membrane"/>
    <property type="evidence" value="ECO:0007669"/>
    <property type="project" value="UniProtKB-SubCell"/>
</dbReference>
<dbReference type="Pfam" id="PF00350">
    <property type="entry name" value="Dynamin_N"/>
    <property type="match status" value="1"/>
</dbReference>
<dbReference type="InterPro" id="IPR045063">
    <property type="entry name" value="Dynamin_N"/>
</dbReference>
<dbReference type="PANTHER" id="PTHR10465:SF0">
    <property type="entry name" value="SARCALUMENIN"/>
    <property type="match status" value="1"/>
</dbReference>
<feature type="domain" description="Dynamin N-terminal" evidence="7">
    <location>
        <begin position="59"/>
        <end position="275"/>
    </location>
</feature>
<dbReference type="Proteomes" id="UP000175707">
    <property type="component" value="Unassembled WGS sequence"/>
</dbReference>
<evidence type="ECO:0000256" key="6">
    <source>
        <dbReference type="SAM" id="Coils"/>
    </source>
</evidence>
<keyword evidence="3" id="KW-0378">Hydrolase</keyword>
<evidence type="ECO:0000259" key="7">
    <source>
        <dbReference type="Pfam" id="PF00350"/>
    </source>
</evidence>
<dbReference type="OMA" id="NKIDVLW"/>
<keyword evidence="6" id="KW-0175">Coiled coil</keyword>
<reference evidence="8 9" key="1">
    <citation type="submission" date="2016-06" db="EMBL/GenBank/DDBJ databases">
        <title>Gene turnover analysis identifies the evolutionary adaptation of the extremophile Acidithiobacillus caldus.</title>
        <authorList>
            <person name="Zhang X."/>
        </authorList>
    </citation>
    <scope>NUCLEOTIDE SEQUENCE [LARGE SCALE GENOMIC DNA]</scope>
    <source>
        <strain evidence="8 9">S1</strain>
    </source>
</reference>
<feature type="coiled-coil region" evidence="6">
    <location>
        <begin position="613"/>
        <end position="640"/>
    </location>
</feature>
<dbReference type="SUPFAM" id="SSF52540">
    <property type="entry name" value="P-loop containing nucleoside triphosphate hydrolases"/>
    <property type="match status" value="1"/>
</dbReference>
<evidence type="ECO:0000256" key="1">
    <source>
        <dbReference type="ARBA" id="ARBA00004370"/>
    </source>
</evidence>
<evidence type="ECO:0000256" key="5">
    <source>
        <dbReference type="ARBA" id="ARBA00023136"/>
    </source>
</evidence>
<dbReference type="Gene3D" id="3.40.50.300">
    <property type="entry name" value="P-loop containing nucleotide triphosphate hydrolases"/>
    <property type="match status" value="1"/>
</dbReference>
<dbReference type="InterPro" id="IPR027417">
    <property type="entry name" value="P-loop_NTPase"/>
</dbReference>
<evidence type="ECO:0000313" key="8">
    <source>
        <dbReference type="EMBL" id="OFC55790.1"/>
    </source>
</evidence>
<dbReference type="PANTHER" id="PTHR10465">
    <property type="entry name" value="TRANSMEMBRANE GTPASE FZO1"/>
    <property type="match status" value="1"/>
</dbReference>
<evidence type="ECO:0000256" key="2">
    <source>
        <dbReference type="ARBA" id="ARBA00022741"/>
    </source>
</evidence>
<dbReference type="AlphaFoldDB" id="A0A1E7YU71"/>
<keyword evidence="5" id="KW-0472">Membrane</keyword>
<sequence length="658" mass="74711">MEKPLLIHRLQEYHQWRHHIAAAVQEMARFSLSLELLPSGTLLRMESLAQEILDDQLKISFYGEFARGKSELINALFFHDYGARLLPSGPGQTTMCPVEIRATSGQAAHMELLPIRSRSLRGSVEQLKRSRELWTVLPLDSDTAQAAAMAQLTETLCVGLSEARRWGLCPPLDGAKPEQSQCPSCGDGKVRIPRWRYALLRLDHSVLQAGLVILDTPGLNALGSEGDLGLELARDADAVIFVLGADTGVTQSDLEIWEQALGRSPLLNQLVVLNKIDTLWDELKPEAEIDAMVEQQRQVVAQRLNLRPDQIVAVSAQKGLVGRIRKDETLLHRSGLEGLERAIAEVLLPGKRKAIEENTGRLLRRVLVDQQVLLDEQIQNLRTEMESMRRLQAQTGEQLPRLLERQRKLLESFARDRSSFLRKQQEFLELSRTWLLESLAMDGLDGLIEEARAELLAAWTTVGIYDRFTRFFAETIAQFDQALERANRLSAMMLEAYQGLEQQYLLPRLDTVPYALLPRRAELLSLADSYERFGKRLEIAAKPQGVVVRKAFLSLAAQIRRFVEATRRDLTSWVDEALELMNRQLVLYAEQSDEKLRALESIVESSVNIQPRIEALMGKEQVLQRQAQELQALRDRLQNLFRWTEEDSQGFHTLRLSS</sequence>
<comment type="caution">
    <text evidence="8">The sequence shown here is derived from an EMBL/GenBank/DDBJ whole genome shotgun (WGS) entry which is preliminary data.</text>
</comment>
<evidence type="ECO:0000256" key="4">
    <source>
        <dbReference type="ARBA" id="ARBA00023134"/>
    </source>
</evidence>
<name>A0A1E7YU71_9PROT</name>
<dbReference type="EMBL" id="LZYH01000661">
    <property type="protein sequence ID" value="OFC55790.1"/>
    <property type="molecule type" value="Genomic_DNA"/>
</dbReference>
<dbReference type="GO" id="GO:0003924">
    <property type="term" value="F:GTPase activity"/>
    <property type="evidence" value="ECO:0007669"/>
    <property type="project" value="InterPro"/>
</dbReference>
<accession>A0A1E7YU71</accession>
<protein>
    <recommendedName>
        <fullName evidence="7">Dynamin N-terminal domain-containing protein</fullName>
    </recommendedName>
</protein>
<dbReference type="InterPro" id="IPR027094">
    <property type="entry name" value="Mitofusin_fam"/>
</dbReference>
<dbReference type="GeneID" id="92930754"/>
<keyword evidence="4" id="KW-0342">GTP-binding</keyword>
<dbReference type="GO" id="GO:0008053">
    <property type="term" value="P:mitochondrial fusion"/>
    <property type="evidence" value="ECO:0007669"/>
    <property type="project" value="TreeGrafter"/>
</dbReference>